<name>A0AAN7HTJ6_9PEZI</name>
<comment type="subcellular location">
    <subcellularLocation>
        <location evidence="1">Membrane</location>
        <topology evidence="1">Multi-pass membrane protein</topology>
    </subcellularLocation>
</comment>
<feature type="region of interest" description="Disordered" evidence="5">
    <location>
        <begin position="244"/>
        <end position="298"/>
    </location>
</feature>
<dbReference type="Pfam" id="PF00002">
    <property type="entry name" value="7tm_2"/>
    <property type="match status" value="1"/>
</dbReference>
<reference evidence="8" key="1">
    <citation type="journal article" date="2023" name="Mol. Phylogenet. Evol.">
        <title>Genome-scale phylogeny and comparative genomics of the fungal order Sordariales.</title>
        <authorList>
            <person name="Hensen N."/>
            <person name="Bonometti L."/>
            <person name="Westerberg I."/>
            <person name="Brannstrom I.O."/>
            <person name="Guillou S."/>
            <person name="Cros-Aarteil S."/>
            <person name="Calhoun S."/>
            <person name="Haridas S."/>
            <person name="Kuo A."/>
            <person name="Mondo S."/>
            <person name="Pangilinan J."/>
            <person name="Riley R."/>
            <person name="LaButti K."/>
            <person name="Andreopoulos B."/>
            <person name="Lipzen A."/>
            <person name="Chen C."/>
            <person name="Yan M."/>
            <person name="Daum C."/>
            <person name="Ng V."/>
            <person name="Clum A."/>
            <person name="Steindorff A."/>
            <person name="Ohm R.A."/>
            <person name="Martin F."/>
            <person name="Silar P."/>
            <person name="Natvig D.O."/>
            <person name="Lalanne C."/>
            <person name="Gautier V."/>
            <person name="Ament-Velasquez S.L."/>
            <person name="Kruys A."/>
            <person name="Hutchinson M.I."/>
            <person name="Powell A.J."/>
            <person name="Barry K."/>
            <person name="Miller A.N."/>
            <person name="Grigoriev I.V."/>
            <person name="Debuchy R."/>
            <person name="Gladieux P."/>
            <person name="Hiltunen Thoren M."/>
            <person name="Johannesson H."/>
        </authorList>
    </citation>
    <scope>NUCLEOTIDE SEQUENCE</scope>
    <source>
        <strain evidence="8">CBS 359.72</strain>
    </source>
</reference>
<gene>
    <name evidence="8" type="ORF">C7999DRAFT_28843</name>
</gene>
<feature type="transmembrane region" description="Helical" evidence="6">
    <location>
        <begin position="24"/>
        <end position="43"/>
    </location>
</feature>
<accession>A0AAN7HTJ6</accession>
<dbReference type="GO" id="GO:0007166">
    <property type="term" value="P:cell surface receptor signaling pathway"/>
    <property type="evidence" value="ECO:0007669"/>
    <property type="project" value="InterPro"/>
</dbReference>
<dbReference type="InterPro" id="IPR017981">
    <property type="entry name" value="GPCR_2-like_7TM"/>
</dbReference>
<dbReference type="PROSITE" id="PS50261">
    <property type="entry name" value="G_PROTEIN_RECEP_F2_4"/>
    <property type="match status" value="1"/>
</dbReference>
<proteinExistence type="predicted"/>
<dbReference type="GO" id="GO:0007189">
    <property type="term" value="P:adenylate cyclase-activating G protein-coupled receptor signaling pathway"/>
    <property type="evidence" value="ECO:0007669"/>
    <property type="project" value="TreeGrafter"/>
</dbReference>
<feature type="compositionally biased region" description="Gly residues" evidence="5">
    <location>
        <begin position="342"/>
        <end position="351"/>
    </location>
</feature>
<keyword evidence="4 6" id="KW-0472">Membrane</keyword>
<evidence type="ECO:0000313" key="8">
    <source>
        <dbReference type="EMBL" id="KAK4250758.1"/>
    </source>
</evidence>
<protein>
    <recommendedName>
        <fullName evidence="7">G-protein coupled receptors family 2 profile 2 domain-containing protein</fullName>
    </recommendedName>
</protein>
<dbReference type="Gene3D" id="1.20.1070.10">
    <property type="entry name" value="Rhodopsin 7-helix transmembrane proteins"/>
    <property type="match status" value="1"/>
</dbReference>
<evidence type="ECO:0000259" key="7">
    <source>
        <dbReference type="PROSITE" id="PS50261"/>
    </source>
</evidence>
<keyword evidence="2 6" id="KW-0812">Transmembrane</keyword>
<feature type="region of interest" description="Disordered" evidence="5">
    <location>
        <begin position="493"/>
        <end position="548"/>
    </location>
</feature>
<dbReference type="SUPFAM" id="SSF81321">
    <property type="entry name" value="Family A G protein-coupled receptor-like"/>
    <property type="match status" value="1"/>
</dbReference>
<feature type="transmembrane region" description="Helical" evidence="6">
    <location>
        <begin position="84"/>
        <end position="105"/>
    </location>
</feature>
<evidence type="ECO:0000256" key="6">
    <source>
        <dbReference type="SAM" id="Phobius"/>
    </source>
</evidence>
<dbReference type="GO" id="GO:0005886">
    <property type="term" value="C:plasma membrane"/>
    <property type="evidence" value="ECO:0007669"/>
    <property type="project" value="TreeGrafter"/>
</dbReference>
<feature type="transmembrane region" description="Helical" evidence="6">
    <location>
        <begin position="366"/>
        <end position="386"/>
    </location>
</feature>
<dbReference type="PANTHER" id="PTHR23112">
    <property type="entry name" value="G PROTEIN-COUPLED RECEPTOR 157-RELATED"/>
    <property type="match status" value="1"/>
</dbReference>
<feature type="compositionally biased region" description="Polar residues" evidence="5">
    <location>
        <begin position="319"/>
        <end position="330"/>
    </location>
</feature>
<comment type="caution">
    <text evidence="8">The sequence shown here is derived from an EMBL/GenBank/DDBJ whole genome shotgun (WGS) entry which is preliminary data.</text>
</comment>
<keyword evidence="9" id="KW-1185">Reference proteome</keyword>
<feature type="domain" description="G-protein coupled receptors family 2 profile 2" evidence="7">
    <location>
        <begin position="12"/>
        <end position="198"/>
    </location>
</feature>
<evidence type="ECO:0000256" key="1">
    <source>
        <dbReference type="ARBA" id="ARBA00004141"/>
    </source>
</evidence>
<feature type="compositionally biased region" description="Low complexity" evidence="5">
    <location>
        <begin position="332"/>
        <end position="341"/>
    </location>
</feature>
<feature type="region of interest" description="Disordered" evidence="5">
    <location>
        <begin position="312"/>
        <end position="354"/>
    </location>
</feature>
<evidence type="ECO:0000256" key="4">
    <source>
        <dbReference type="ARBA" id="ARBA00023136"/>
    </source>
</evidence>
<dbReference type="PANTHER" id="PTHR23112:SF22">
    <property type="entry name" value="G-PROTEIN COUPLED RECEPTOR"/>
    <property type="match status" value="1"/>
</dbReference>
<evidence type="ECO:0000313" key="9">
    <source>
        <dbReference type="Proteomes" id="UP001303647"/>
    </source>
</evidence>
<evidence type="ECO:0000256" key="3">
    <source>
        <dbReference type="ARBA" id="ARBA00022989"/>
    </source>
</evidence>
<evidence type="ECO:0000256" key="5">
    <source>
        <dbReference type="SAM" id="MobiDB-lite"/>
    </source>
</evidence>
<evidence type="ECO:0000256" key="2">
    <source>
        <dbReference type="ARBA" id="ARBA00022692"/>
    </source>
</evidence>
<dbReference type="AlphaFoldDB" id="A0AAN7HTJ6"/>
<feature type="transmembrane region" description="Helical" evidence="6">
    <location>
        <begin position="50"/>
        <end position="72"/>
    </location>
</feature>
<feature type="compositionally biased region" description="Low complexity" evidence="5">
    <location>
        <begin position="279"/>
        <end position="294"/>
    </location>
</feature>
<feature type="transmembrane region" description="Helical" evidence="6">
    <location>
        <begin position="167"/>
        <end position="189"/>
    </location>
</feature>
<feature type="transmembrane region" description="Helical" evidence="6">
    <location>
        <begin position="125"/>
        <end position="143"/>
    </location>
</feature>
<organism evidence="8 9">
    <name type="scientific">Corynascus novoguineensis</name>
    <dbReference type="NCBI Taxonomy" id="1126955"/>
    <lineage>
        <taxon>Eukaryota</taxon>
        <taxon>Fungi</taxon>
        <taxon>Dikarya</taxon>
        <taxon>Ascomycota</taxon>
        <taxon>Pezizomycotina</taxon>
        <taxon>Sordariomycetes</taxon>
        <taxon>Sordariomycetidae</taxon>
        <taxon>Sordariales</taxon>
        <taxon>Chaetomiaceae</taxon>
        <taxon>Corynascus</taxon>
    </lineage>
</organism>
<feature type="compositionally biased region" description="Polar residues" evidence="5">
    <location>
        <begin position="523"/>
        <end position="533"/>
    </location>
</feature>
<feature type="transmembrane region" description="Helical" evidence="6">
    <location>
        <begin position="418"/>
        <end position="437"/>
    </location>
</feature>
<keyword evidence="3 6" id="KW-1133">Transmembrane helix</keyword>
<dbReference type="Proteomes" id="UP001303647">
    <property type="component" value="Unassembled WGS sequence"/>
</dbReference>
<dbReference type="EMBL" id="MU857611">
    <property type="protein sequence ID" value="KAK4250758.1"/>
    <property type="molecule type" value="Genomic_DNA"/>
</dbReference>
<reference evidence="8" key="2">
    <citation type="submission" date="2023-05" db="EMBL/GenBank/DDBJ databases">
        <authorList>
            <consortium name="Lawrence Berkeley National Laboratory"/>
            <person name="Steindorff A."/>
            <person name="Hensen N."/>
            <person name="Bonometti L."/>
            <person name="Westerberg I."/>
            <person name="Brannstrom I.O."/>
            <person name="Guillou S."/>
            <person name="Cros-Aarteil S."/>
            <person name="Calhoun S."/>
            <person name="Haridas S."/>
            <person name="Kuo A."/>
            <person name="Mondo S."/>
            <person name="Pangilinan J."/>
            <person name="Riley R."/>
            <person name="Labutti K."/>
            <person name="Andreopoulos B."/>
            <person name="Lipzen A."/>
            <person name="Chen C."/>
            <person name="Yanf M."/>
            <person name="Daum C."/>
            <person name="Ng V."/>
            <person name="Clum A."/>
            <person name="Ohm R."/>
            <person name="Martin F."/>
            <person name="Silar P."/>
            <person name="Natvig D."/>
            <person name="Lalanne C."/>
            <person name="Gautier V."/>
            <person name="Ament-Velasquez S.L."/>
            <person name="Kruys A."/>
            <person name="Hutchinson M.I."/>
            <person name="Powell A.J."/>
            <person name="Barry K."/>
            <person name="Miller A.N."/>
            <person name="Grigoriev I.V."/>
            <person name="Debuchy R."/>
            <person name="Gladieux P."/>
            <person name="Thoren M.H."/>
            <person name="Johannesson H."/>
        </authorList>
    </citation>
    <scope>NUCLEOTIDE SEQUENCE</scope>
    <source>
        <strain evidence="8">CBS 359.72</strain>
    </source>
</reference>
<sequence>MANDAGLTPFQIQVIGILERTTSVFSLIGCMVVISTFTFSKAFHKPINRLVFYATWGNLMTNVATLMGRSFLDDINQAGCQFQAFLIQMFMPADAFWMLAMAVNVHLTFYQKFDARQLRKMEIPYLLLCYGIPFIVGLVLIFVSTPEKGRMYGNATLWCWIAPTWDIFRIAVFYGPVWIVILITFSIYIRAGREIYKKHKQLREFSTSHHDPEPLHGIDDLFSSTKTTEVFVTTEVIDRSGTIDLTALGGDDNRRSQVSSPQKPSKAAYSVTISSNRDNTNNGTNNNNNNNNNNDLEGQMQTTITADPRPATAAKLGRSGTNNHGNNPHKLSTITSTTGSHMGTGPGGAGGTNPLRRRAAYEANNATWSYTKCALLFFTAMLVTWIPSSANRVYSVIHPGEASLALEYMSSFVLPLQGFWNAIIYCVTSWGACKVVWGDVQSWWSRAGIAGSRGRRMGRGGDGVLDAHELGHHPAGGAGGGGMHNLHRTAGFQKMSSGRHGSKGSETKMFETESMTELAGSRPGSSRSPTVAGSATPPPPMEAAKMGV</sequence>
<dbReference type="GO" id="GO:0004930">
    <property type="term" value="F:G protein-coupled receptor activity"/>
    <property type="evidence" value="ECO:0007669"/>
    <property type="project" value="TreeGrafter"/>
</dbReference>
<dbReference type="InterPro" id="IPR000832">
    <property type="entry name" value="GPCR_2_secretin-like"/>
</dbReference>